<dbReference type="EMBL" id="JBHSAW010000010">
    <property type="protein sequence ID" value="MFC4097275.1"/>
    <property type="molecule type" value="Genomic_DNA"/>
</dbReference>
<sequence>MTTQEIRWFSTSRLKSIEETFKNEFKDYVIDETRIDTYLHTPCGDINLKLRDNLLEIKKRTSTPRSRIKIGKSSGYLENWIKWQVDSEIDLHSPEHWHDVKKRRRLVHFDAEGQLTLAEKGEKPAGMQIEYTELSIDGSISFSLAVEWTIEKTETHCEILKNLLRKHELILRQSMGYPEYLATLLKTPLELLEF</sequence>
<organism evidence="1 2">
    <name type="scientific">Euzebyella saccharophila</name>
    <dbReference type="NCBI Taxonomy" id="679664"/>
    <lineage>
        <taxon>Bacteria</taxon>
        <taxon>Pseudomonadati</taxon>
        <taxon>Bacteroidota</taxon>
        <taxon>Flavobacteriia</taxon>
        <taxon>Flavobacteriales</taxon>
        <taxon>Flavobacteriaceae</taxon>
        <taxon>Euzebyella</taxon>
    </lineage>
</organism>
<comment type="caution">
    <text evidence="1">The sequence shown here is derived from an EMBL/GenBank/DDBJ whole genome shotgun (WGS) entry which is preliminary data.</text>
</comment>
<accession>A0ABV8JS42</accession>
<evidence type="ECO:0000313" key="2">
    <source>
        <dbReference type="Proteomes" id="UP001595814"/>
    </source>
</evidence>
<proteinExistence type="predicted"/>
<evidence type="ECO:0008006" key="3">
    <source>
        <dbReference type="Google" id="ProtNLM"/>
    </source>
</evidence>
<gene>
    <name evidence="1" type="ORF">ACFOUT_15395</name>
</gene>
<name>A0ABV8JS42_9FLAO</name>
<dbReference type="RefSeq" id="WP_192461969.1">
    <property type="nucleotide sequence ID" value="NZ_JACYFJ010000002.1"/>
</dbReference>
<dbReference type="Proteomes" id="UP001595814">
    <property type="component" value="Unassembled WGS sequence"/>
</dbReference>
<protein>
    <recommendedName>
        <fullName evidence="3">CYTH domain-containing protein</fullName>
    </recommendedName>
</protein>
<reference evidence="2" key="1">
    <citation type="journal article" date="2019" name="Int. J. Syst. Evol. Microbiol.">
        <title>The Global Catalogue of Microorganisms (GCM) 10K type strain sequencing project: providing services to taxonomists for standard genome sequencing and annotation.</title>
        <authorList>
            <consortium name="The Broad Institute Genomics Platform"/>
            <consortium name="The Broad Institute Genome Sequencing Center for Infectious Disease"/>
            <person name="Wu L."/>
            <person name="Ma J."/>
        </authorList>
    </citation>
    <scope>NUCLEOTIDE SEQUENCE [LARGE SCALE GENOMIC DNA]</scope>
    <source>
        <strain evidence="2">CECT 7477</strain>
    </source>
</reference>
<evidence type="ECO:0000313" key="1">
    <source>
        <dbReference type="EMBL" id="MFC4097275.1"/>
    </source>
</evidence>
<keyword evidence="2" id="KW-1185">Reference proteome</keyword>